<keyword evidence="1" id="KW-1133">Transmembrane helix</keyword>
<feature type="transmembrane region" description="Helical" evidence="1">
    <location>
        <begin position="33"/>
        <end position="54"/>
    </location>
</feature>
<gene>
    <name evidence="2" type="ORF">SAMN05444364_10594</name>
</gene>
<evidence type="ECO:0000313" key="2">
    <source>
        <dbReference type="EMBL" id="SHF69080.1"/>
    </source>
</evidence>
<reference evidence="2 3" key="1">
    <citation type="submission" date="2016-11" db="EMBL/GenBank/DDBJ databases">
        <authorList>
            <person name="Varghese N."/>
            <person name="Submissions S."/>
        </authorList>
    </citation>
    <scope>NUCLEOTIDE SEQUENCE [LARGE SCALE GENOMIC DNA]</scope>
    <source>
        <strain evidence="2 3">DSM 22613</strain>
    </source>
</reference>
<feature type="transmembrane region" description="Helical" evidence="1">
    <location>
        <begin position="60"/>
        <end position="88"/>
    </location>
</feature>
<dbReference type="Proteomes" id="UP000184105">
    <property type="component" value="Unassembled WGS sequence"/>
</dbReference>
<evidence type="ECO:0000313" key="3">
    <source>
        <dbReference type="Proteomes" id="UP000184105"/>
    </source>
</evidence>
<name>A0AAX2F2G4_9BACT</name>
<organism evidence="2 3">
    <name type="scientific">Prevotella scopos JCM 17725</name>
    <dbReference type="NCBI Taxonomy" id="1236518"/>
    <lineage>
        <taxon>Bacteria</taxon>
        <taxon>Pseudomonadati</taxon>
        <taxon>Bacteroidota</taxon>
        <taxon>Bacteroidia</taxon>
        <taxon>Bacteroidales</taxon>
        <taxon>Prevotellaceae</taxon>
        <taxon>Prevotella</taxon>
    </lineage>
</organism>
<proteinExistence type="predicted"/>
<dbReference type="EMBL" id="FQWA01000005">
    <property type="protein sequence ID" value="SHF69080.1"/>
    <property type="molecule type" value="Genomic_DNA"/>
</dbReference>
<dbReference type="AlphaFoldDB" id="A0AAX2F2G4"/>
<sequence>MKETPSPYRWLGYMFVWMVACLFILNEEIRSDIFIIILLLLAIVINSYCAYKFALEKGTFLAILAFVVAMILDFFPYFLYFIVMGVILEY</sequence>
<keyword evidence="1" id="KW-0472">Membrane</keyword>
<keyword evidence="1" id="KW-0812">Transmembrane</keyword>
<protein>
    <submittedName>
        <fullName evidence="2">Uncharacterized protein</fullName>
    </submittedName>
</protein>
<feature type="transmembrane region" description="Helical" evidence="1">
    <location>
        <begin position="6"/>
        <end position="26"/>
    </location>
</feature>
<dbReference type="PROSITE" id="PS51257">
    <property type="entry name" value="PROKAR_LIPOPROTEIN"/>
    <property type="match status" value="1"/>
</dbReference>
<keyword evidence="3" id="KW-1185">Reference proteome</keyword>
<evidence type="ECO:0000256" key="1">
    <source>
        <dbReference type="SAM" id="Phobius"/>
    </source>
</evidence>
<accession>A0AAX2F2G4</accession>
<comment type="caution">
    <text evidence="2">The sequence shown here is derived from an EMBL/GenBank/DDBJ whole genome shotgun (WGS) entry which is preliminary data.</text>
</comment>